<gene>
    <name evidence="3" type="ORF">SSS_8458</name>
</gene>
<dbReference type="OrthoDB" id="6515027at2759"/>
<dbReference type="EnsemblMetazoa" id="SSS_8458s_mrna">
    <property type="protein sequence ID" value="KAF7492894.1"/>
    <property type="gene ID" value="SSS_8458"/>
</dbReference>
<feature type="compositionally biased region" description="Gly residues" evidence="1">
    <location>
        <begin position="282"/>
        <end position="292"/>
    </location>
</feature>
<feature type="chain" id="PRO_5038316097" evidence="2">
    <location>
        <begin position="23"/>
        <end position="323"/>
    </location>
</feature>
<reference evidence="5" key="1">
    <citation type="journal article" date="2020" name="PLoS Negl. Trop. Dis.">
        <title>High-quality nuclear genome for Sarcoptes scabiei-A critical resource for a neglected parasite.</title>
        <authorList>
            <person name="Korhonen P.K."/>
            <person name="Gasser R.B."/>
            <person name="Ma G."/>
            <person name="Wang T."/>
            <person name="Stroehlein A.J."/>
            <person name="Young N.D."/>
            <person name="Ang C.S."/>
            <person name="Fernando D.D."/>
            <person name="Lu H.C."/>
            <person name="Taylor S."/>
            <person name="Reynolds S.L."/>
            <person name="Mofiz E."/>
            <person name="Najaraj S.H."/>
            <person name="Gowda H."/>
            <person name="Madugundu A."/>
            <person name="Renuse S."/>
            <person name="Holt D."/>
            <person name="Pandey A."/>
            <person name="Papenfuss A.T."/>
            <person name="Fischer K."/>
        </authorList>
    </citation>
    <scope>NUCLEOTIDE SEQUENCE [LARGE SCALE GENOMIC DNA]</scope>
</reference>
<reference evidence="4" key="3">
    <citation type="submission" date="2022-06" db="UniProtKB">
        <authorList>
            <consortium name="EnsemblMetazoa"/>
        </authorList>
    </citation>
    <scope>IDENTIFICATION</scope>
</reference>
<protein>
    <submittedName>
        <fullName evidence="3 4">Uncharacterized protein</fullName>
    </submittedName>
</protein>
<sequence length="323" mass="32669">MMMFKEFCLLATIASFIAGAQCKPYMSSLNDAVASYIGGGQSSLESSSSLLGNSHSGGSYQSLNLDSYGNNGNGLGLGSGNFLDGAGGGLGGGLGGGFGGGNVGTGGAQVSAAIQTKRTVEVKPIVLQSDPIEPHVVDVEASFQPVQVVFRSSSSPVMVQQIHTPAQPIQVEPTQSEDEPHRVQHQVMRPVIQEIREIIQPYRRVLQEIRPVLEEVRTIVAKAENSGPGAGPGGAGGLGGLNGPSGPGGLGLGGAGAGAGAGAGEYGPGAGNGIVLASDSYGNGGGGAGGARGPLRSLSQLRKGYSRRSGPYHQRRYSDRARS</sequence>
<feature type="signal peptide" evidence="2">
    <location>
        <begin position="1"/>
        <end position="22"/>
    </location>
</feature>
<evidence type="ECO:0000256" key="1">
    <source>
        <dbReference type="SAM" id="MobiDB-lite"/>
    </source>
</evidence>
<proteinExistence type="predicted"/>
<evidence type="ECO:0000256" key="2">
    <source>
        <dbReference type="SAM" id="SignalP"/>
    </source>
</evidence>
<accession>A0A834R8B9</accession>
<evidence type="ECO:0000313" key="4">
    <source>
        <dbReference type="EnsemblMetazoa" id="KAF7492894.1"/>
    </source>
</evidence>
<keyword evidence="5" id="KW-1185">Reference proteome</keyword>
<evidence type="ECO:0000313" key="3">
    <source>
        <dbReference type="EMBL" id="KAF7492894.1"/>
    </source>
</evidence>
<organism evidence="3">
    <name type="scientific">Sarcoptes scabiei</name>
    <name type="common">Itch mite</name>
    <name type="synonym">Acarus scabiei</name>
    <dbReference type="NCBI Taxonomy" id="52283"/>
    <lineage>
        <taxon>Eukaryota</taxon>
        <taxon>Metazoa</taxon>
        <taxon>Ecdysozoa</taxon>
        <taxon>Arthropoda</taxon>
        <taxon>Chelicerata</taxon>
        <taxon>Arachnida</taxon>
        <taxon>Acari</taxon>
        <taxon>Acariformes</taxon>
        <taxon>Sarcoptiformes</taxon>
        <taxon>Astigmata</taxon>
        <taxon>Psoroptidia</taxon>
        <taxon>Sarcoptoidea</taxon>
        <taxon>Sarcoptidae</taxon>
        <taxon>Sarcoptinae</taxon>
        <taxon>Sarcoptes</taxon>
    </lineage>
</organism>
<reference evidence="3" key="2">
    <citation type="submission" date="2020-01" db="EMBL/GenBank/DDBJ databases">
        <authorList>
            <person name="Korhonen P.K.K."/>
            <person name="Guangxu M.G."/>
            <person name="Wang T.W."/>
            <person name="Stroehlein A.J.S."/>
            <person name="Young N.D."/>
            <person name="Ang C.-S.A."/>
            <person name="Fernando D.W.F."/>
            <person name="Lu H.L."/>
            <person name="Taylor S.T."/>
            <person name="Ehtesham M.E.M."/>
            <person name="Najaraj S.H.N."/>
            <person name="Harsha G.H.G."/>
            <person name="Madugundu A.M."/>
            <person name="Renuse S.R."/>
            <person name="Holt D.H."/>
            <person name="Pandey A.P."/>
            <person name="Papenfuss A.P."/>
            <person name="Gasser R.B.G."/>
            <person name="Fischer K.F."/>
        </authorList>
    </citation>
    <scope>NUCLEOTIDE SEQUENCE</scope>
    <source>
        <strain evidence="3">SSS_KF_BRIS2020</strain>
    </source>
</reference>
<evidence type="ECO:0000313" key="5">
    <source>
        <dbReference type="Proteomes" id="UP000070412"/>
    </source>
</evidence>
<dbReference type="EMBL" id="WVUK01000056">
    <property type="protein sequence ID" value="KAF7492894.1"/>
    <property type="molecule type" value="Genomic_DNA"/>
</dbReference>
<dbReference type="AlphaFoldDB" id="A0A834R8B9"/>
<dbReference type="Proteomes" id="UP000070412">
    <property type="component" value="Unassembled WGS sequence"/>
</dbReference>
<feature type="region of interest" description="Disordered" evidence="1">
    <location>
        <begin position="266"/>
        <end position="323"/>
    </location>
</feature>
<name>A0A834R8B9_SARSC</name>
<keyword evidence="2" id="KW-0732">Signal</keyword>